<organism evidence="1 2">
    <name type="scientific">Salinicoccus hispanicus</name>
    <dbReference type="NCBI Taxonomy" id="157225"/>
    <lineage>
        <taxon>Bacteria</taxon>
        <taxon>Bacillati</taxon>
        <taxon>Bacillota</taxon>
        <taxon>Bacilli</taxon>
        <taxon>Bacillales</taxon>
        <taxon>Staphylococcaceae</taxon>
        <taxon>Salinicoccus</taxon>
    </lineage>
</organism>
<accession>A0A6N8U2R1</accession>
<dbReference type="EMBL" id="WUUK01000005">
    <property type="protein sequence ID" value="MXQ52042.1"/>
    <property type="molecule type" value="Genomic_DNA"/>
</dbReference>
<evidence type="ECO:0000313" key="2">
    <source>
        <dbReference type="Proteomes" id="UP000436284"/>
    </source>
</evidence>
<dbReference type="SUPFAM" id="SSF81301">
    <property type="entry name" value="Nucleotidyltransferase"/>
    <property type="match status" value="1"/>
</dbReference>
<evidence type="ECO:0000313" key="1">
    <source>
        <dbReference type="EMBL" id="MXQ52042.1"/>
    </source>
</evidence>
<sequence>MKVEVQDYREEWIDMFEEEAQKIREIFGTVFADIQHIKLFVILLRGDL</sequence>
<dbReference type="Proteomes" id="UP000436284">
    <property type="component" value="Unassembled WGS sequence"/>
</dbReference>
<comment type="caution">
    <text evidence="1">The sequence shown here is derived from an EMBL/GenBank/DDBJ whole genome shotgun (WGS) entry which is preliminary data.</text>
</comment>
<name>A0A6N8U2R1_9STAP</name>
<protein>
    <submittedName>
        <fullName evidence="1">Uncharacterized protein</fullName>
    </submittedName>
</protein>
<dbReference type="InterPro" id="IPR043519">
    <property type="entry name" value="NT_sf"/>
</dbReference>
<proteinExistence type="predicted"/>
<dbReference type="OrthoDB" id="9799092at2"/>
<dbReference type="Gene3D" id="3.30.460.10">
    <property type="entry name" value="Beta Polymerase, domain 2"/>
    <property type="match status" value="1"/>
</dbReference>
<reference evidence="1 2" key="1">
    <citation type="submission" date="2019-12" db="EMBL/GenBank/DDBJ databases">
        <title>Salinicoccus cyprini sp. nov., isolated from gastro-intestinal tract of mirror carp, Cyprinus carpio var. specularis, collected from Gobind Sagar Reservoir, Himachal Pradesh, India.</title>
        <authorList>
            <person name="Talwar C."/>
            <person name="Singh A.K."/>
            <person name="Lal R."/>
            <person name="Negi R.K."/>
        </authorList>
    </citation>
    <scope>NUCLEOTIDE SEQUENCE [LARGE SCALE GENOMIC DNA]</scope>
    <source>
        <strain evidence="1 2">J-82</strain>
    </source>
</reference>
<keyword evidence="2" id="KW-1185">Reference proteome</keyword>
<dbReference type="AlphaFoldDB" id="A0A6N8U2R1"/>
<gene>
    <name evidence="1" type="ORF">GQ671_12280</name>
</gene>